<proteinExistence type="predicted"/>
<evidence type="ECO:0000313" key="2">
    <source>
        <dbReference type="EMBL" id="CAL6000813.1"/>
    </source>
</evidence>
<dbReference type="EMBL" id="CAXDID020000042">
    <property type="protein sequence ID" value="CAL6000813.1"/>
    <property type="molecule type" value="Genomic_DNA"/>
</dbReference>
<evidence type="ECO:0000313" key="1">
    <source>
        <dbReference type="EMBL" id="CAI9973615.1"/>
    </source>
</evidence>
<comment type="caution">
    <text evidence="1">The sequence shown here is derived from an EMBL/GenBank/DDBJ whole genome shotgun (WGS) entry which is preliminary data.</text>
</comment>
<organism evidence="1">
    <name type="scientific">Hexamita inflata</name>
    <dbReference type="NCBI Taxonomy" id="28002"/>
    <lineage>
        <taxon>Eukaryota</taxon>
        <taxon>Metamonada</taxon>
        <taxon>Diplomonadida</taxon>
        <taxon>Hexamitidae</taxon>
        <taxon>Hexamitinae</taxon>
        <taxon>Hexamita</taxon>
    </lineage>
</organism>
<reference evidence="2 3" key="2">
    <citation type="submission" date="2024-07" db="EMBL/GenBank/DDBJ databases">
        <authorList>
            <person name="Akdeniz Z."/>
        </authorList>
    </citation>
    <scope>NUCLEOTIDE SEQUENCE [LARGE SCALE GENOMIC DNA]</scope>
</reference>
<accession>A0AA86UVM5</accession>
<name>A0AA86UVM5_9EUKA</name>
<sequence length="151" mass="17389">MFKYNIIGDAPRMSSNHDKQNVELICSNDLQLFEGMKLLKVSIDGKHNIQSRLEFVLQSHQTEIKYLKIENCIINLSQAQGRFEDIKFTNCIFTGSLTQQRLWLRLIQLELLQVSCNMAILLALTLAESIIRKTNSITRQVSTSVFMEPQI</sequence>
<gene>
    <name evidence="2" type="ORF">HINF_LOCUS16931</name>
    <name evidence="1" type="ORF">HINF_LOCUS61260</name>
</gene>
<evidence type="ECO:0000313" key="3">
    <source>
        <dbReference type="Proteomes" id="UP001642409"/>
    </source>
</evidence>
<keyword evidence="3" id="KW-1185">Reference proteome</keyword>
<dbReference type="EMBL" id="CATOUU010001125">
    <property type="protein sequence ID" value="CAI9973615.1"/>
    <property type="molecule type" value="Genomic_DNA"/>
</dbReference>
<dbReference type="Proteomes" id="UP001642409">
    <property type="component" value="Unassembled WGS sequence"/>
</dbReference>
<reference evidence="1" key="1">
    <citation type="submission" date="2023-06" db="EMBL/GenBank/DDBJ databases">
        <authorList>
            <person name="Kurt Z."/>
        </authorList>
    </citation>
    <scope>NUCLEOTIDE SEQUENCE</scope>
</reference>
<dbReference type="AlphaFoldDB" id="A0AA86UVM5"/>
<protein>
    <submittedName>
        <fullName evidence="2">Hypothetical_protein</fullName>
    </submittedName>
</protein>